<protein>
    <recommendedName>
        <fullName evidence="4">AB hydrolase-1 domain-containing protein</fullName>
    </recommendedName>
</protein>
<reference evidence="3" key="1">
    <citation type="submission" date="2015-01" db="EMBL/GenBank/DDBJ databases">
        <authorList>
            <person name="Aksoy S."/>
            <person name="Warren W."/>
            <person name="Wilson R.K."/>
        </authorList>
    </citation>
    <scope>NUCLEOTIDE SEQUENCE [LARGE SCALE GENOMIC DNA]</scope>
    <source>
        <strain evidence="3">IAEA</strain>
    </source>
</reference>
<dbReference type="InterPro" id="IPR029058">
    <property type="entry name" value="AB_hydrolase_fold"/>
</dbReference>
<evidence type="ECO:0000313" key="3">
    <source>
        <dbReference type="Proteomes" id="UP000092460"/>
    </source>
</evidence>
<dbReference type="STRING" id="67801.A0A1B0B5G4"/>
<evidence type="ECO:0000313" key="2">
    <source>
        <dbReference type="EnsemblMetazoa" id="GPPI019499-PA"/>
    </source>
</evidence>
<evidence type="ECO:0000256" key="1">
    <source>
        <dbReference type="SAM" id="SignalP"/>
    </source>
</evidence>
<name>A0A1B0B5G4_9MUSC</name>
<proteinExistence type="predicted"/>
<dbReference type="EMBL" id="JXJN01008701">
    <property type="status" value="NOT_ANNOTATED_CDS"/>
    <property type="molecule type" value="Genomic_DNA"/>
</dbReference>
<dbReference type="Gene3D" id="3.40.50.1820">
    <property type="entry name" value="alpha/beta hydrolase"/>
    <property type="match status" value="1"/>
</dbReference>
<dbReference type="SUPFAM" id="SSF53474">
    <property type="entry name" value="alpha/beta-Hydrolases"/>
    <property type="match status" value="1"/>
</dbReference>
<feature type="chain" id="PRO_5008404525" description="AB hydrolase-1 domain-containing protein" evidence="1">
    <location>
        <begin position="19"/>
        <end position="188"/>
    </location>
</feature>
<keyword evidence="1" id="KW-0732">Signal</keyword>
<organism evidence="2 3">
    <name type="scientific">Glossina palpalis gambiensis</name>
    <dbReference type="NCBI Taxonomy" id="67801"/>
    <lineage>
        <taxon>Eukaryota</taxon>
        <taxon>Metazoa</taxon>
        <taxon>Ecdysozoa</taxon>
        <taxon>Arthropoda</taxon>
        <taxon>Hexapoda</taxon>
        <taxon>Insecta</taxon>
        <taxon>Pterygota</taxon>
        <taxon>Neoptera</taxon>
        <taxon>Endopterygota</taxon>
        <taxon>Diptera</taxon>
        <taxon>Brachycera</taxon>
        <taxon>Muscomorpha</taxon>
        <taxon>Hippoboscoidea</taxon>
        <taxon>Glossinidae</taxon>
        <taxon>Glossina</taxon>
    </lineage>
</organism>
<evidence type="ECO:0008006" key="4">
    <source>
        <dbReference type="Google" id="ProtNLM"/>
    </source>
</evidence>
<accession>A0A1B0B5G4</accession>
<sequence>MLLLLLYALKGRLAGKAGEEYKWDKISLVGHSLSSQNAFVIAGLFPHKIDLMIGLDCLTPFTSPAAKIIHQALERLEHSLKIAKHLRGKSEPPVYDWDQLVKRFHEGVRNSIILDACKFILEQLAKNKYLMIADLRLIRIRTSLKATRFKIMRFGLQDNKQPRATSASVESRLILKASIGAGGNCMGA</sequence>
<keyword evidence="3" id="KW-1185">Reference proteome</keyword>
<dbReference type="EnsemblMetazoa" id="GPPI019499-RA">
    <property type="protein sequence ID" value="GPPI019499-PA"/>
    <property type="gene ID" value="GPPI019499"/>
</dbReference>
<reference evidence="2" key="2">
    <citation type="submission" date="2020-05" db="UniProtKB">
        <authorList>
            <consortium name="EnsemblMetazoa"/>
        </authorList>
    </citation>
    <scope>IDENTIFICATION</scope>
    <source>
        <strain evidence="2">IAEA</strain>
    </source>
</reference>
<dbReference type="Proteomes" id="UP000092460">
    <property type="component" value="Unassembled WGS sequence"/>
</dbReference>
<feature type="signal peptide" evidence="1">
    <location>
        <begin position="1"/>
        <end position="18"/>
    </location>
</feature>
<dbReference type="VEuPathDB" id="VectorBase:GPPI019499"/>
<dbReference type="AlphaFoldDB" id="A0A1B0B5G4"/>